<sequence>MPQGRGESAMDLLVFFYPFRTPAKMFHCNRVFCPWMAVICNLLKKVKRFSLFVGDTDGLWPFRPRSGRTPCDVFSNVKGTVHHGKLTHGTTILFQEAISQRSIRNTFQKTIKKMAHLAGLPAEFGEMIFRPYGKRMSYKHKEKSIECTLNIKKMTLFPAMMDRLTKDCRSLSRHRLECISYQRMEVEDALI</sequence>
<comment type="caution">
    <text evidence="1">The sequence shown here is derived from an EMBL/GenBank/DDBJ whole genome shotgun (WGS) entry which is preliminary data.</text>
</comment>
<evidence type="ECO:0000313" key="2">
    <source>
        <dbReference type="Proteomes" id="UP000827092"/>
    </source>
</evidence>
<name>A0AAV6UBD3_9ARAC</name>
<protein>
    <submittedName>
        <fullName evidence="1">Uncharacterized protein</fullName>
    </submittedName>
</protein>
<accession>A0AAV6UBD3</accession>
<dbReference type="EMBL" id="JAFNEN010000493">
    <property type="protein sequence ID" value="KAG8181842.1"/>
    <property type="molecule type" value="Genomic_DNA"/>
</dbReference>
<evidence type="ECO:0000313" key="1">
    <source>
        <dbReference type="EMBL" id="KAG8181842.1"/>
    </source>
</evidence>
<proteinExistence type="predicted"/>
<dbReference type="Proteomes" id="UP000827092">
    <property type="component" value="Unassembled WGS sequence"/>
</dbReference>
<gene>
    <name evidence="1" type="ORF">JTE90_003989</name>
</gene>
<keyword evidence="2" id="KW-1185">Reference proteome</keyword>
<dbReference type="AlphaFoldDB" id="A0AAV6UBD3"/>
<organism evidence="1 2">
    <name type="scientific">Oedothorax gibbosus</name>
    <dbReference type="NCBI Taxonomy" id="931172"/>
    <lineage>
        <taxon>Eukaryota</taxon>
        <taxon>Metazoa</taxon>
        <taxon>Ecdysozoa</taxon>
        <taxon>Arthropoda</taxon>
        <taxon>Chelicerata</taxon>
        <taxon>Arachnida</taxon>
        <taxon>Araneae</taxon>
        <taxon>Araneomorphae</taxon>
        <taxon>Entelegynae</taxon>
        <taxon>Araneoidea</taxon>
        <taxon>Linyphiidae</taxon>
        <taxon>Erigoninae</taxon>
        <taxon>Oedothorax</taxon>
    </lineage>
</organism>
<reference evidence="1 2" key="1">
    <citation type="journal article" date="2022" name="Nat. Ecol. Evol.">
        <title>A masculinizing supergene underlies an exaggerated male reproductive morph in a spider.</title>
        <authorList>
            <person name="Hendrickx F."/>
            <person name="De Corte Z."/>
            <person name="Sonet G."/>
            <person name="Van Belleghem S.M."/>
            <person name="Kostlbacher S."/>
            <person name="Vangestel C."/>
        </authorList>
    </citation>
    <scope>NUCLEOTIDE SEQUENCE [LARGE SCALE GENOMIC DNA]</scope>
    <source>
        <strain evidence="1">W744_W776</strain>
    </source>
</reference>